<dbReference type="Proteomes" id="UP000229098">
    <property type="component" value="Unassembled WGS sequence"/>
</dbReference>
<feature type="transmembrane region" description="Helical" evidence="1">
    <location>
        <begin position="9"/>
        <end position="33"/>
    </location>
</feature>
<proteinExistence type="predicted"/>
<reference evidence="3" key="1">
    <citation type="submission" date="2017-09" db="EMBL/GenBank/DDBJ databases">
        <title>Depth-based differentiation of microbial function through sediment-hosted aquifers and enrichment of novel symbionts in the deep terrestrial subsurface.</title>
        <authorList>
            <person name="Probst A.J."/>
            <person name="Ladd B."/>
            <person name="Jarett J.K."/>
            <person name="Geller-Mcgrath D.E."/>
            <person name="Sieber C.M.K."/>
            <person name="Emerson J.B."/>
            <person name="Anantharaman K."/>
            <person name="Thomas B.C."/>
            <person name="Malmstrom R."/>
            <person name="Stieglmeier M."/>
            <person name="Klingl A."/>
            <person name="Woyke T."/>
            <person name="Ryan C.M."/>
            <person name="Banfield J.F."/>
        </authorList>
    </citation>
    <scope>NUCLEOTIDE SEQUENCE [LARGE SCALE GENOMIC DNA]</scope>
</reference>
<name>A0A2M8KWS0_9BACT</name>
<keyword evidence="1" id="KW-1133">Transmembrane helix</keyword>
<gene>
    <name evidence="2" type="ORF">COU90_02755</name>
</gene>
<keyword evidence="1" id="KW-0472">Membrane</keyword>
<dbReference type="EMBL" id="PFEF01000006">
    <property type="protein sequence ID" value="PJE64347.1"/>
    <property type="molecule type" value="Genomic_DNA"/>
</dbReference>
<accession>A0A2M8KWS0</accession>
<evidence type="ECO:0000313" key="2">
    <source>
        <dbReference type="EMBL" id="PJE64347.1"/>
    </source>
</evidence>
<organism evidence="2 3">
    <name type="scientific">Candidatus Ryanbacteria bacterium CG10_big_fil_rev_8_21_14_0_10_43_42</name>
    <dbReference type="NCBI Taxonomy" id="1974864"/>
    <lineage>
        <taxon>Bacteria</taxon>
        <taxon>Candidatus Ryaniibacteriota</taxon>
    </lineage>
</organism>
<evidence type="ECO:0000313" key="3">
    <source>
        <dbReference type="Proteomes" id="UP000229098"/>
    </source>
</evidence>
<protein>
    <submittedName>
        <fullName evidence="2">Uncharacterized protein</fullName>
    </submittedName>
</protein>
<keyword evidence="1" id="KW-0812">Transmembrane</keyword>
<sequence>MESIVKADIFFFVTTIALVLFSVAFLILLYYIIRIIRNAAYISRLIVSETEQIKSDVSEARAYVREEAVKMGYFIGFIKALMKEPKTALAAKKKRATKPKKDSVE</sequence>
<dbReference type="AlphaFoldDB" id="A0A2M8KWS0"/>
<comment type="caution">
    <text evidence="2">The sequence shown here is derived from an EMBL/GenBank/DDBJ whole genome shotgun (WGS) entry which is preliminary data.</text>
</comment>
<evidence type="ECO:0000256" key="1">
    <source>
        <dbReference type="SAM" id="Phobius"/>
    </source>
</evidence>